<keyword evidence="1" id="KW-1133">Transmembrane helix</keyword>
<keyword evidence="3" id="KW-1185">Reference proteome</keyword>
<feature type="transmembrane region" description="Helical" evidence="1">
    <location>
        <begin position="6"/>
        <end position="28"/>
    </location>
</feature>
<dbReference type="EMBL" id="ABWN01000030">
    <property type="protein sequence ID" value="EFF68408.1"/>
    <property type="molecule type" value="Genomic_DNA"/>
</dbReference>
<dbReference type="HOGENOM" id="CLU_3230926_0_0_9"/>
<accession>D4S0R0</accession>
<evidence type="ECO:0000313" key="3">
    <source>
        <dbReference type="Proteomes" id="UP000006238"/>
    </source>
</evidence>
<name>D4S0R0_9FIRM</name>
<evidence type="ECO:0000256" key="1">
    <source>
        <dbReference type="SAM" id="Phobius"/>
    </source>
</evidence>
<keyword evidence="1" id="KW-0472">Membrane</keyword>
<comment type="caution">
    <text evidence="2">The sequence shown here is derived from an EMBL/GenBank/DDBJ whole genome shotgun (WGS) entry which is preliminary data.</text>
</comment>
<organism evidence="2 3">
    <name type="scientific">Eshraghiella crossota DSM 2876</name>
    <dbReference type="NCBI Taxonomy" id="511680"/>
    <lineage>
        <taxon>Bacteria</taxon>
        <taxon>Bacillati</taxon>
        <taxon>Bacillota</taxon>
        <taxon>Clostridia</taxon>
        <taxon>Lachnospirales</taxon>
        <taxon>Lachnospiraceae</taxon>
        <taxon>Eshraghiella</taxon>
    </lineage>
</organism>
<protein>
    <submittedName>
        <fullName evidence="2">Uncharacterized protein</fullName>
    </submittedName>
</protein>
<reference evidence="2 3" key="1">
    <citation type="submission" date="2010-02" db="EMBL/GenBank/DDBJ databases">
        <authorList>
            <person name="Weinstock G."/>
            <person name="Sodergren E."/>
            <person name="Clifton S."/>
            <person name="Fulton L."/>
            <person name="Fulton B."/>
            <person name="Courtney L."/>
            <person name="Fronick C."/>
            <person name="Harrison M."/>
            <person name="Strong C."/>
            <person name="Farmer C."/>
            <person name="Delahaunty K."/>
            <person name="Markovic C."/>
            <person name="Hall O."/>
            <person name="Minx P."/>
            <person name="Tomlinson C."/>
            <person name="Mitreva M."/>
            <person name="Nelson J."/>
            <person name="Hou S."/>
            <person name="Wollam A."/>
            <person name="Pepin K.H."/>
            <person name="Johnson M."/>
            <person name="Bhonagiri V."/>
            <person name="Zhang X."/>
            <person name="Suruliraj S."/>
            <person name="Warren W."/>
            <person name="Chinwalla A."/>
            <person name="Mardis E.R."/>
            <person name="Wilson R.K."/>
        </authorList>
    </citation>
    <scope>NUCLEOTIDE SEQUENCE [LARGE SCALE GENOMIC DNA]</scope>
    <source>
        <strain evidence="2 3">DSM 2876</strain>
    </source>
</reference>
<proteinExistence type="predicted"/>
<dbReference type="Proteomes" id="UP000006238">
    <property type="component" value="Unassembled WGS sequence"/>
</dbReference>
<dbReference type="AlphaFoldDB" id="D4S0R0"/>
<keyword evidence="1" id="KW-0812">Transmembrane</keyword>
<gene>
    <name evidence="2" type="ORF">BUTYVIB_01679</name>
</gene>
<sequence>MFSLKFIYFIVSDCVININEYMMLIFLIKTLEILNKIMYYCIV</sequence>
<evidence type="ECO:0000313" key="2">
    <source>
        <dbReference type="EMBL" id="EFF68408.1"/>
    </source>
</evidence>